<sequence length="53" mass="5912">MVTAAPACRSCRWSGTAAGWRWPLRYQPEKGQLDVAGTQHGTRQRVLEAGRGW</sequence>
<proteinExistence type="predicted"/>
<gene>
    <name evidence="1" type="ORF">I553_4052</name>
</gene>
<name>X7Z1M2_MYCXE</name>
<dbReference type="AlphaFoldDB" id="X7Z1M2"/>
<dbReference type="EMBL" id="JAOB01000083">
    <property type="protein sequence ID" value="EUA12658.1"/>
    <property type="molecule type" value="Genomic_DNA"/>
</dbReference>
<evidence type="ECO:0000313" key="1">
    <source>
        <dbReference type="EMBL" id="EUA12658.1"/>
    </source>
</evidence>
<organism evidence="1">
    <name type="scientific">Mycobacterium xenopi 4042</name>
    <dbReference type="NCBI Taxonomy" id="1299334"/>
    <lineage>
        <taxon>Bacteria</taxon>
        <taxon>Bacillati</taxon>
        <taxon>Actinomycetota</taxon>
        <taxon>Actinomycetes</taxon>
        <taxon>Mycobacteriales</taxon>
        <taxon>Mycobacteriaceae</taxon>
        <taxon>Mycobacterium</taxon>
    </lineage>
</organism>
<protein>
    <submittedName>
        <fullName evidence="1">Uncharacterized protein</fullName>
    </submittedName>
</protein>
<reference evidence="1" key="1">
    <citation type="submission" date="2014-01" db="EMBL/GenBank/DDBJ databases">
        <authorList>
            <person name="Brown-Elliot B."/>
            <person name="Wallace R."/>
            <person name="Lenaerts A."/>
            <person name="Ordway D."/>
            <person name="DeGroote M.A."/>
            <person name="Parker T."/>
            <person name="Sizemore C."/>
            <person name="Tallon L.J."/>
            <person name="Sadzewicz L.K."/>
            <person name="Sengamalay N."/>
            <person name="Fraser C.M."/>
            <person name="Hine E."/>
            <person name="Shefchek K.A."/>
            <person name="Das S.P."/>
            <person name="Tettelin H."/>
        </authorList>
    </citation>
    <scope>NUCLEOTIDE SEQUENCE [LARGE SCALE GENOMIC DNA]</scope>
    <source>
        <strain evidence="1">4042</strain>
    </source>
</reference>
<dbReference type="PATRIC" id="fig|1299334.3.peg.9005"/>
<comment type="caution">
    <text evidence="1">The sequence shown here is derived from an EMBL/GenBank/DDBJ whole genome shotgun (WGS) entry which is preliminary data.</text>
</comment>
<accession>X7Z1M2</accession>